<evidence type="ECO:0000256" key="1">
    <source>
        <dbReference type="ARBA" id="ARBA00022821"/>
    </source>
</evidence>
<dbReference type="InterPro" id="IPR032675">
    <property type="entry name" value="LRR_dom_sf"/>
</dbReference>
<dbReference type="Gene3D" id="3.80.10.10">
    <property type="entry name" value="Ribonuclease Inhibitor"/>
    <property type="match status" value="3"/>
</dbReference>
<name>A0AAD9TVU7_9ROSI</name>
<dbReference type="Proteomes" id="UP001280121">
    <property type="component" value="Unassembled WGS sequence"/>
</dbReference>
<protein>
    <submittedName>
        <fullName evidence="2">Uncharacterized protein</fullName>
    </submittedName>
</protein>
<dbReference type="SUPFAM" id="SSF52058">
    <property type="entry name" value="L domain-like"/>
    <property type="match status" value="2"/>
</dbReference>
<proteinExistence type="predicted"/>
<dbReference type="PANTHER" id="PTHR36766">
    <property type="entry name" value="PLANT BROAD-SPECTRUM MILDEW RESISTANCE PROTEIN RPW8"/>
    <property type="match status" value="1"/>
</dbReference>
<keyword evidence="1" id="KW-0611">Plant defense</keyword>
<organism evidence="2 3">
    <name type="scientific">Dipteronia dyeriana</name>
    <dbReference type="NCBI Taxonomy" id="168575"/>
    <lineage>
        <taxon>Eukaryota</taxon>
        <taxon>Viridiplantae</taxon>
        <taxon>Streptophyta</taxon>
        <taxon>Embryophyta</taxon>
        <taxon>Tracheophyta</taxon>
        <taxon>Spermatophyta</taxon>
        <taxon>Magnoliopsida</taxon>
        <taxon>eudicotyledons</taxon>
        <taxon>Gunneridae</taxon>
        <taxon>Pentapetalae</taxon>
        <taxon>rosids</taxon>
        <taxon>malvids</taxon>
        <taxon>Sapindales</taxon>
        <taxon>Sapindaceae</taxon>
        <taxon>Hippocastanoideae</taxon>
        <taxon>Acereae</taxon>
        <taxon>Dipteronia</taxon>
    </lineage>
</organism>
<evidence type="ECO:0000313" key="2">
    <source>
        <dbReference type="EMBL" id="KAK2643102.1"/>
    </source>
</evidence>
<evidence type="ECO:0000313" key="3">
    <source>
        <dbReference type="Proteomes" id="UP001280121"/>
    </source>
</evidence>
<keyword evidence="3" id="KW-1185">Reference proteome</keyword>
<dbReference type="PANTHER" id="PTHR36766:SF40">
    <property type="entry name" value="DISEASE RESISTANCE PROTEIN RGA3"/>
    <property type="match status" value="1"/>
</dbReference>
<reference evidence="2" key="1">
    <citation type="journal article" date="2023" name="Plant J.">
        <title>Genome sequences and population genomics provide insights into the demographic history, inbreeding, and mutation load of two 'living fossil' tree species of Dipteronia.</title>
        <authorList>
            <person name="Feng Y."/>
            <person name="Comes H.P."/>
            <person name="Chen J."/>
            <person name="Zhu S."/>
            <person name="Lu R."/>
            <person name="Zhang X."/>
            <person name="Li P."/>
            <person name="Qiu J."/>
            <person name="Olsen K.M."/>
            <person name="Qiu Y."/>
        </authorList>
    </citation>
    <scope>NUCLEOTIDE SEQUENCE</scope>
    <source>
        <strain evidence="2">KIB01</strain>
    </source>
</reference>
<accession>A0AAD9TVU7</accession>
<gene>
    <name evidence="2" type="ORF">Ddye_024865</name>
</gene>
<dbReference type="EMBL" id="JANJYI010000007">
    <property type="protein sequence ID" value="KAK2643102.1"/>
    <property type="molecule type" value="Genomic_DNA"/>
</dbReference>
<comment type="caution">
    <text evidence="2">The sequence shown here is derived from an EMBL/GenBank/DDBJ whole genome shotgun (WGS) entry which is preliminary data.</text>
</comment>
<dbReference type="AlphaFoldDB" id="A0AAD9TVU7"/>
<dbReference type="GO" id="GO:0006952">
    <property type="term" value="P:defense response"/>
    <property type="evidence" value="ECO:0007669"/>
    <property type="project" value="UniProtKB-KW"/>
</dbReference>
<sequence length="570" mass="64289">MGSQDDFGSLQCWLKKEEVLQQERWLCNFQYVHLWDCDCIVKLPLVFQSFNFLRGITIENCPTVVSLPEVELPSQLRSIEIRKCNALESFPETWMHINGTSLVRLFVEHCDSLTHIARCQLPSSLESLSIGHCDSLQYISGGQLPSSLECLSIKHCGSLKDIAGGQLPSSLESLSIYKCDSLTNIARGQLPLNLKQLEIVYCNILQSLMYEENINSGSSENSSLLEYLVIHNCRSLTSLFFETELPASLKHIDLRGCSKLASLTSNGNLPMALKWLHIVNCSKLEAIAERCTDDTSLESIEIIDCQNLKFLPDDLHKCSHLQNISVSRCRSLGSFPDGGLPSAKLTDLYIYGCWKLKALPNQLHNLTSLEKLTIGMCPNTLSFPHDGFPTNLRSITIECVNICKPLLEWGLHRFTSLTSLQIGEGCSDTVSFPEIMLPTTLTDLWISGFPELERLSFFAQNHTSLLVLSLCRCPKLKYFPKKGLPLSLLTLYIINCPWLEQRMQMNNLRELRVIPVDLSRCAFGTLSMDLSPVLLWLLLFVSLQVCLRNRSWGKHFWDFSALVKASESIE</sequence>